<comment type="subcellular location">
    <subcellularLocation>
        <location evidence="2">Cell envelope</location>
    </subcellularLocation>
    <subcellularLocation>
        <location evidence="1">Membrane</location>
        <topology evidence="1">Single-pass membrane protein</topology>
    </subcellularLocation>
</comment>
<evidence type="ECO:0000256" key="12">
    <source>
        <dbReference type="SAM" id="SignalP"/>
    </source>
</evidence>
<evidence type="ECO:0000256" key="3">
    <source>
        <dbReference type="ARBA" id="ARBA00022614"/>
    </source>
</evidence>
<dbReference type="SUPFAM" id="SSF52058">
    <property type="entry name" value="L domain-like"/>
    <property type="match status" value="1"/>
</dbReference>
<evidence type="ECO:0000256" key="1">
    <source>
        <dbReference type="ARBA" id="ARBA00004167"/>
    </source>
</evidence>
<proteinExistence type="inferred from homology"/>
<keyword evidence="8" id="KW-0472">Membrane</keyword>
<feature type="domain" description="Leucine-rich repeat-containing N-terminal plant-type" evidence="13">
    <location>
        <begin position="35"/>
        <end position="73"/>
    </location>
</feature>
<name>A0A5J9TK54_9POAL</name>
<dbReference type="FunFam" id="3.80.10.10:FF:000041">
    <property type="entry name" value="LRR receptor-like serine/threonine-protein kinase ERECTA"/>
    <property type="match status" value="1"/>
</dbReference>
<dbReference type="OrthoDB" id="687555at2759"/>
<keyword evidence="4" id="KW-0812">Transmembrane</keyword>
<comment type="similarity">
    <text evidence="10">Belongs to the polygalacturonase-inhibiting protein family.</text>
</comment>
<protein>
    <recommendedName>
        <fullName evidence="13">Leucine-rich repeat-containing N-terminal plant-type domain-containing protein</fullName>
    </recommendedName>
</protein>
<keyword evidence="9" id="KW-0325">Glycoprotein</keyword>
<dbReference type="GO" id="GO:0016020">
    <property type="term" value="C:membrane"/>
    <property type="evidence" value="ECO:0007669"/>
    <property type="project" value="UniProtKB-SubCell"/>
</dbReference>
<feature type="chain" id="PRO_5023934876" description="Leucine-rich repeat-containing N-terminal plant-type domain-containing protein" evidence="12">
    <location>
        <begin position="31"/>
        <end position="550"/>
    </location>
</feature>
<dbReference type="InterPro" id="IPR013210">
    <property type="entry name" value="LRR_N_plant-typ"/>
</dbReference>
<keyword evidence="7" id="KW-1133">Transmembrane helix</keyword>
<dbReference type="InterPro" id="IPR001611">
    <property type="entry name" value="Leu-rich_rpt"/>
</dbReference>
<dbReference type="SMART" id="SM00369">
    <property type="entry name" value="LRR_TYP"/>
    <property type="match status" value="6"/>
</dbReference>
<feature type="region of interest" description="Disordered" evidence="11">
    <location>
        <begin position="492"/>
        <end position="517"/>
    </location>
</feature>
<dbReference type="Gene3D" id="3.80.10.10">
    <property type="entry name" value="Ribonuclease Inhibitor"/>
    <property type="match status" value="4"/>
</dbReference>
<evidence type="ECO:0000256" key="9">
    <source>
        <dbReference type="ARBA" id="ARBA00023180"/>
    </source>
</evidence>
<gene>
    <name evidence="14" type="ORF">EJB05_45285</name>
</gene>
<dbReference type="Pfam" id="PF00560">
    <property type="entry name" value="LRR_1"/>
    <property type="match status" value="7"/>
</dbReference>
<dbReference type="EMBL" id="RWGY01000039">
    <property type="protein sequence ID" value="TVU11685.1"/>
    <property type="molecule type" value="Genomic_DNA"/>
</dbReference>
<evidence type="ECO:0000256" key="7">
    <source>
        <dbReference type="ARBA" id="ARBA00022989"/>
    </source>
</evidence>
<evidence type="ECO:0000313" key="15">
    <source>
        <dbReference type="Proteomes" id="UP000324897"/>
    </source>
</evidence>
<dbReference type="Gramene" id="TVU11685">
    <property type="protein sequence ID" value="TVU11685"/>
    <property type="gene ID" value="EJB05_45285"/>
</dbReference>
<dbReference type="PANTHER" id="PTHR48059">
    <property type="entry name" value="POLYGALACTURONASE INHIBITOR 1"/>
    <property type="match status" value="1"/>
</dbReference>
<feature type="signal peptide" evidence="12">
    <location>
        <begin position="1"/>
        <end position="30"/>
    </location>
</feature>
<evidence type="ECO:0000256" key="2">
    <source>
        <dbReference type="ARBA" id="ARBA00004196"/>
    </source>
</evidence>
<keyword evidence="6" id="KW-0677">Repeat</keyword>
<evidence type="ECO:0000313" key="14">
    <source>
        <dbReference type="EMBL" id="TVU11685.1"/>
    </source>
</evidence>
<evidence type="ECO:0000256" key="10">
    <source>
        <dbReference type="ARBA" id="ARBA00038043"/>
    </source>
</evidence>
<feature type="non-terminal residue" evidence="14">
    <location>
        <position position="1"/>
    </location>
</feature>
<dbReference type="InterPro" id="IPR003591">
    <property type="entry name" value="Leu-rich_rpt_typical-subtyp"/>
</dbReference>
<dbReference type="PANTHER" id="PTHR48059:SF30">
    <property type="entry name" value="OS06G0587000 PROTEIN"/>
    <property type="match status" value="1"/>
</dbReference>
<dbReference type="InterPro" id="IPR032675">
    <property type="entry name" value="LRR_dom_sf"/>
</dbReference>
<comment type="caution">
    <text evidence="14">The sequence shown here is derived from an EMBL/GenBank/DDBJ whole genome shotgun (WGS) entry which is preliminary data.</text>
</comment>
<evidence type="ECO:0000256" key="4">
    <source>
        <dbReference type="ARBA" id="ARBA00022692"/>
    </source>
</evidence>
<keyword evidence="5 12" id="KW-0732">Signal</keyword>
<evidence type="ECO:0000256" key="11">
    <source>
        <dbReference type="SAM" id="MobiDB-lite"/>
    </source>
</evidence>
<feature type="compositionally biased region" description="Polar residues" evidence="11">
    <location>
        <begin position="492"/>
        <end position="501"/>
    </location>
</feature>
<dbReference type="Pfam" id="PF13855">
    <property type="entry name" value="LRR_8"/>
    <property type="match status" value="1"/>
</dbReference>
<keyword evidence="3" id="KW-0433">Leucine-rich repeat</keyword>
<dbReference type="Proteomes" id="UP000324897">
    <property type="component" value="Chromosome 3"/>
</dbReference>
<evidence type="ECO:0000256" key="5">
    <source>
        <dbReference type="ARBA" id="ARBA00022729"/>
    </source>
</evidence>
<dbReference type="InterPro" id="IPR051848">
    <property type="entry name" value="PGIP"/>
</dbReference>
<reference evidence="14 15" key="1">
    <citation type="journal article" date="2019" name="Sci. Rep.">
        <title>A high-quality genome of Eragrostis curvula grass provides insights into Poaceae evolution and supports new strategies to enhance forage quality.</title>
        <authorList>
            <person name="Carballo J."/>
            <person name="Santos B.A.C.M."/>
            <person name="Zappacosta D."/>
            <person name="Garbus I."/>
            <person name="Selva J.P."/>
            <person name="Gallo C.A."/>
            <person name="Diaz A."/>
            <person name="Albertini E."/>
            <person name="Caccamo M."/>
            <person name="Echenique V."/>
        </authorList>
    </citation>
    <scope>NUCLEOTIDE SEQUENCE [LARGE SCALE GENOMIC DNA]</scope>
    <source>
        <strain evidence="15">cv. Victoria</strain>
        <tissue evidence="14">Leaf</tissue>
    </source>
</reference>
<keyword evidence="15" id="KW-1185">Reference proteome</keyword>
<dbReference type="Pfam" id="PF08263">
    <property type="entry name" value="LRRNT_2"/>
    <property type="match status" value="1"/>
</dbReference>
<sequence>MTSMAATRPLIIIRALLLMLLPAIIGLAAGAKHANSERDALRAFQAGVSDPYGALRSWNSTAHFCRWAGVTCTQGHVTSLNVSGFGVTGMISPAVGNLTYLEKLNLDYNRLSGSIPVTLGCLRRLSFLSFFFTGGLGMKIPDSLRNCTSLKYVYIVNNALVGPIPDWLGTLPNLTYLWLIGNSFSCEIPSSLSNLTKLQSLSLYWNHLEGIVPVGLSQLPSLVEFEVGMNLLYGEIPMGFFDMPFLEDLSLMYNAFHGRLPPDAGTHVPQLRILRLDSNNLSGLIPASLASATSLSSLSLWNNSFTGQMPPEMGTLCPYELDLSDNKLTATDDDGGWEFLHRLTNCSKPIKGTLKRRTHPKLDLSGNRLRGTMPIIIGNLPRQLASLDLSNNLISGTVPPSIGNLVMLEQLFLDSNLLTGGIPEEVGNLKNLTYLNLNGNKITGPIPSSIGNLTELQHLVLNNNTLSGPIPSYIGNLAKPAAACSQQQRVEWTDSSYSSQPPAAEPARPLRQHAHGAHSVRNLRPAILVIGNGLVPHNKLDGAHRARPVP</sequence>
<evidence type="ECO:0000256" key="8">
    <source>
        <dbReference type="ARBA" id="ARBA00023136"/>
    </source>
</evidence>
<dbReference type="SUPFAM" id="SSF52047">
    <property type="entry name" value="RNI-like"/>
    <property type="match status" value="1"/>
</dbReference>
<dbReference type="FunFam" id="3.80.10.10:FF:000095">
    <property type="entry name" value="LRR receptor-like serine/threonine-protein kinase GSO1"/>
    <property type="match status" value="1"/>
</dbReference>
<dbReference type="AlphaFoldDB" id="A0A5J9TK54"/>
<evidence type="ECO:0000259" key="13">
    <source>
        <dbReference type="Pfam" id="PF08263"/>
    </source>
</evidence>
<evidence type="ECO:0000256" key="6">
    <source>
        <dbReference type="ARBA" id="ARBA00022737"/>
    </source>
</evidence>
<organism evidence="14 15">
    <name type="scientific">Eragrostis curvula</name>
    <name type="common">weeping love grass</name>
    <dbReference type="NCBI Taxonomy" id="38414"/>
    <lineage>
        <taxon>Eukaryota</taxon>
        <taxon>Viridiplantae</taxon>
        <taxon>Streptophyta</taxon>
        <taxon>Embryophyta</taxon>
        <taxon>Tracheophyta</taxon>
        <taxon>Spermatophyta</taxon>
        <taxon>Magnoliopsida</taxon>
        <taxon>Liliopsida</taxon>
        <taxon>Poales</taxon>
        <taxon>Poaceae</taxon>
        <taxon>PACMAD clade</taxon>
        <taxon>Chloridoideae</taxon>
        <taxon>Eragrostideae</taxon>
        <taxon>Eragrostidinae</taxon>
        <taxon>Eragrostis</taxon>
    </lineage>
</organism>
<accession>A0A5J9TK54</accession>